<organism evidence="7 8">
    <name type="scientific">Drosophila pseudoobscura pseudoobscura</name>
    <name type="common">Fruit fly</name>
    <dbReference type="NCBI Taxonomy" id="46245"/>
    <lineage>
        <taxon>Eukaryota</taxon>
        <taxon>Metazoa</taxon>
        <taxon>Ecdysozoa</taxon>
        <taxon>Arthropoda</taxon>
        <taxon>Hexapoda</taxon>
        <taxon>Insecta</taxon>
        <taxon>Pterygota</taxon>
        <taxon>Neoptera</taxon>
        <taxon>Endopterygota</taxon>
        <taxon>Diptera</taxon>
        <taxon>Brachycera</taxon>
        <taxon>Muscomorpha</taxon>
        <taxon>Ephydroidea</taxon>
        <taxon>Drosophilidae</taxon>
        <taxon>Drosophila</taxon>
        <taxon>Sophophora</taxon>
    </lineage>
</organism>
<keyword evidence="5" id="KW-0010">Activator</keyword>
<gene>
    <name evidence="8" type="primary">LOC6901272</name>
    <name evidence="5" type="synonym">MED19</name>
</gene>
<dbReference type="GO" id="GO:0006357">
    <property type="term" value="P:regulation of transcription by RNA polymerase II"/>
    <property type="evidence" value="ECO:0007669"/>
    <property type="project" value="InterPro"/>
</dbReference>
<dbReference type="eggNOG" id="KOG4043">
    <property type="taxonomic scope" value="Eukaryota"/>
</dbReference>
<sequence length="152" mass="16837">MNPSRDFFSLIEQISDILVMLHPAPASLVDSDDSEGEPPRKVRCVSFNPLPKPKHKEHTSMETVDNLSKASPASFLPKIKDVDMLSTRPVDNGTLGSVVLNPPTFSHVLRPLTEQQLAGFRLQPGPLTGQYLEKSYSDGDDEPNQSKENMDH</sequence>
<keyword evidence="7" id="KW-1185">Reference proteome</keyword>
<evidence type="ECO:0000256" key="2">
    <source>
        <dbReference type="ARBA" id="ARBA00023015"/>
    </source>
</evidence>
<dbReference type="GeneID" id="6901272"/>
<evidence type="ECO:0000313" key="8">
    <source>
        <dbReference type="RefSeq" id="XP_002133973.2"/>
    </source>
</evidence>
<comment type="similarity">
    <text evidence="5">Belongs to the Mediator complex subunit 19 family.</text>
</comment>
<feature type="region of interest" description="Disordered" evidence="6">
    <location>
        <begin position="121"/>
        <end position="152"/>
    </location>
</feature>
<dbReference type="STRING" id="46245.B5DM82"/>
<evidence type="ECO:0000313" key="7">
    <source>
        <dbReference type="Proteomes" id="UP000001819"/>
    </source>
</evidence>
<keyword evidence="2 5" id="KW-0805">Transcription regulation</keyword>
<evidence type="ECO:0000256" key="5">
    <source>
        <dbReference type="RuleBase" id="RU364151"/>
    </source>
</evidence>
<keyword evidence="3 5" id="KW-0804">Transcription</keyword>
<dbReference type="RefSeq" id="XP_002133973.2">
    <property type="nucleotide sequence ID" value="XM_002133937.3"/>
</dbReference>
<comment type="subcellular location">
    <subcellularLocation>
        <location evidence="1 5">Nucleus</location>
    </subcellularLocation>
</comment>
<evidence type="ECO:0000256" key="3">
    <source>
        <dbReference type="ARBA" id="ARBA00023163"/>
    </source>
</evidence>
<protein>
    <recommendedName>
        <fullName evidence="5">Mediator of RNA polymerase II transcription subunit 19</fullName>
    </recommendedName>
    <alternativeName>
        <fullName evidence="5">Mediator complex subunit 19</fullName>
    </alternativeName>
</protein>
<dbReference type="HOGENOM" id="CLU_1908886_0_0_1"/>
<dbReference type="AlphaFoldDB" id="B5DM82"/>
<dbReference type="InParanoid" id="B5DM82"/>
<reference evidence="8" key="1">
    <citation type="submission" date="2025-08" db="UniProtKB">
        <authorList>
            <consortium name="RefSeq"/>
        </authorList>
    </citation>
    <scope>IDENTIFICATION</scope>
    <source>
        <strain evidence="8">MV-25-SWS-2005</strain>
        <tissue evidence="8">Whole body</tissue>
    </source>
</reference>
<evidence type="ECO:0000256" key="6">
    <source>
        <dbReference type="SAM" id="MobiDB-lite"/>
    </source>
</evidence>
<dbReference type="KEGG" id="dpo:6901272"/>
<accession>B5DM82</accession>
<proteinExistence type="inferred from homology"/>
<dbReference type="Bgee" id="FBgn0248532">
    <property type="expression patterns" value="Expressed in male reproductive system and 1 other cell type or tissue"/>
</dbReference>
<evidence type="ECO:0000256" key="4">
    <source>
        <dbReference type="ARBA" id="ARBA00023242"/>
    </source>
</evidence>
<name>B5DM82_DROPS</name>
<accession>A0A6I8UZC2</accession>
<dbReference type="GO" id="GO:0016592">
    <property type="term" value="C:mediator complex"/>
    <property type="evidence" value="ECO:0007669"/>
    <property type="project" value="InterPro"/>
</dbReference>
<keyword evidence="4 5" id="KW-0539">Nucleus</keyword>
<dbReference type="Proteomes" id="UP000001819">
    <property type="component" value="Chromosome X"/>
</dbReference>
<dbReference type="InterPro" id="IPR019403">
    <property type="entry name" value="Mediator_Med19_met"/>
</dbReference>
<evidence type="ECO:0000256" key="1">
    <source>
        <dbReference type="ARBA" id="ARBA00004123"/>
    </source>
</evidence>
<dbReference type="GO" id="GO:0003712">
    <property type="term" value="F:transcription coregulator activity"/>
    <property type="evidence" value="ECO:0007669"/>
    <property type="project" value="InterPro"/>
</dbReference>
<feature type="region of interest" description="Disordered" evidence="6">
    <location>
        <begin position="28"/>
        <end position="67"/>
    </location>
</feature>
<dbReference type="Pfam" id="PF10278">
    <property type="entry name" value="Med19"/>
    <property type="match status" value="1"/>
</dbReference>
<comment type="function">
    <text evidence="5">Component of the Mediator complex, a coactivator involved in the regulated transcription of nearly all RNA polymerase II-dependent genes. Mediator functions as a bridge to convey information from gene-specific regulatory proteins to the basal RNA polymerase II transcription machinery. Mediator is recruited to promoters by direct interactions with regulatory proteins and serves as a scaffold for the assembly of a functional preinitiation complex with RNA polymerase II and the general transcription factors.</text>
</comment>
<comment type="subunit">
    <text evidence="5">Component of the Mediator complex.</text>
</comment>